<dbReference type="SUPFAM" id="SSF51905">
    <property type="entry name" value="FAD/NAD(P)-binding domain"/>
    <property type="match status" value="1"/>
</dbReference>
<dbReference type="EMBL" id="CP000391">
    <property type="protein sequence ID" value="ABG65566.1"/>
    <property type="molecule type" value="Genomic_DNA"/>
</dbReference>
<name>Q11AK9_CHESB</name>
<accession>Q11AK9</accession>
<dbReference type="InterPro" id="IPR036188">
    <property type="entry name" value="FAD/NAD-bd_sf"/>
</dbReference>
<dbReference type="HOGENOM" id="CLU_015676_0_0_5"/>
<dbReference type="eggNOG" id="COG2072">
    <property type="taxonomic scope" value="Bacteria"/>
</dbReference>
<dbReference type="Gene3D" id="3.50.50.60">
    <property type="entry name" value="FAD/NAD(P)-binding domain"/>
    <property type="match status" value="1"/>
</dbReference>
<proteinExistence type="predicted"/>
<organism evidence="1">
    <name type="scientific">Chelativorans sp. (strain BNC1)</name>
    <dbReference type="NCBI Taxonomy" id="266779"/>
    <lineage>
        <taxon>Bacteria</taxon>
        <taxon>Pseudomonadati</taxon>
        <taxon>Pseudomonadota</taxon>
        <taxon>Alphaproteobacteria</taxon>
        <taxon>Hyphomicrobiales</taxon>
        <taxon>Phyllobacteriaceae</taxon>
        <taxon>Chelativorans</taxon>
    </lineage>
</organism>
<gene>
    <name evidence="1" type="ordered locus">Meso_4542</name>
</gene>
<protein>
    <submittedName>
        <fullName evidence="1">Putative flavoprotein involved in K+ transport</fullName>
    </submittedName>
</protein>
<geneLocation type="plasmid" evidence="1">
    <name>2</name>
</geneLocation>
<dbReference type="AlphaFoldDB" id="Q11AK9"/>
<reference evidence="1" key="1">
    <citation type="submission" date="2006-06" db="EMBL/GenBank/DDBJ databases">
        <title>Complete sequence of Plasmid 2 of Chelativorans sp. BNC1.</title>
        <authorList>
            <consortium name="US DOE Joint Genome Institute"/>
            <person name="Copeland A."/>
            <person name="Lucas S."/>
            <person name="Lapidus A."/>
            <person name="Barry K."/>
            <person name="Detter J.C."/>
            <person name="Glavina del Rio T."/>
            <person name="Hammon N."/>
            <person name="Israni S."/>
            <person name="Dalin E."/>
            <person name="Tice H."/>
            <person name="Pitluck S."/>
            <person name="Chertkov O."/>
            <person name="Brettin T."/>
            <person name="Bruce D."/>
            <person name="Han C."/>
            <person name="Tapia R."/>
            <person name="Gilna P."/>
            <person name="Schmutz J."/>
            <person name="Larimer F."/>
            <person name="Land M."/>
            <person name="Hauser L."/>
            <person name="Kyrpides N."/>
            <person name="Mikhailova N."/>
            <person name="Richardson P."/>
        </authorList>
    </citation>
    <scope>NUCLEOTIDE SEQUENCE</scope>
    <source>
        <strain evidence="1">BNC1</strain>
        <plasmid evidence="1">2</plasmid>
    </source>
</reference>
<dbReference type="OrthoDB" id="9808049at2"/>
<evidence type="ECO:0000313" key="1">
    <source>
        <dbReference type="EMBL" id="ABG65566.1"/>
    </source>
</evidence>
<dbReference type="KEGG" id="mes:Meso_4542"/>
<sequence>MVYKIYGEGLSTEDVDLMTAAIPYPIMEDTYRWITRKGAEYDRELLESLNQVRFRTYFGSDDTGFQMMFMRDEGGYYIDVGCSRLIASGRIGVIPAEDVIDWTGDGPILRDGSQKQFDAVILATGYCNMQKTVREILGDEIADRLGPVWGFDEHFQMRNMWRRTAQPGLWLTGGSLLDSRLYSRFLAIELKAALENLLPPPDQLPLA</sequence>
<keyword evidence="1" id="KW-0614">Plasmid</keyword>